<proteinExistence type="predicted"/>
<comment type="caution">
    <text evidence="5">The sequence shown here is derived from an EMBL/GenBank/DDBJ whole genome shotgun (WGS) entry which is preliminary data.</text>
</comment>
<dbReference type="PANTHER" id="PTHR44227">
    <property type="match status" value="1"/>
</dbReference>
<dbReference type="PANTHER" id="PTHR44227:SF3">
    <property type="entry name" value="PROTEIN O-MANNOSYL-TRANSFERASE TMTC4"/>
    <property type="match status" value="1"/>
</dbReference>
<evidence type="ECO:0000256" key="2">
    <source>
        <dbReference type="ARBA" id="ARBA00022803"/>
    </source>
</evidence>
<feature type="signal peptide" evidence="4">
    <location>
        <begin position="1"/>
        <end position="26"/>
    </location>
</feature>
<evidence type="ECO:0000313" key="6">
    <source>
        <dbReference type="Proteomes" id="UP001180487"/>
    </source>
</evidence>
<dbReference type="PROSITE" id="PS51257">
    <property type="entry name" value="PROKAR_LIPOPROTEIN"/>
    <property type="match status" value="1"/>
</dbReference>
<keyword evidence="1" id="KW-0677">Repeat</keyword>
<reference evidence="5 6" key="1">
    <citation type="submission" date="2023-07" db="EMBL/GenBank/DDBJ databases">
        <title>Sorghum-associated microbial communities from plants grown in Nebraska, USA.</title>
        <authorList>
            <person name="Schachtman D."/>
        </authorList>
    </citation>
    <scope>NUCLEOTIDE SEQUENCE [LARGE SCALE GENOMIC DNA]</scope>
    <source>
        <strain evidence="5 6">BE313</strain>
    </source>
</reference>
<dbReference type="EMBL" id="JAVDXT010000008">
    <property type="protein sequence ID" value="MDR7380348.1"/>
    <property type="molecule type" value="Genomic_DNA"/>
</dbReference>
<feature type="chain" id="PRO_5047415088" evidence="4">
    <location>
        <begin position="27"/>
        <end position="579"/>
    </location>
</feature>
<dbReference type="SMART" id="SM00028">
    <property type="entry name" value="TPR"/>
    <property type="match status" value="5"/>
</dbReference>
<dbReference type="RefSeq" id="WP_310377180.1">
    <property type="nucleotide sequence ID" value="NZ_JAVDXT010000008.1"/>
</dbReference>
<evidence type="ECO:0000256" key="4">
    <source>
        <dbReference type="SAM" id="SignalP"/>
    </source>
</evidence>
<keyword evidence="4" id="KW-0732">Signal</keyword>
<dbReference type="InterPro" id="IPR019734">
    <property type="entry name" value="TPR_rpt"/>
</dbReference>
<sequence length="579" mass="63469">MKRFPRLAAYGFATLALVAGCLPAHAQESAPPPAPENSAINGELFYILLLGELNSAGGEPGIAYQLYLEGARKANDASLYQRSIEIALQSRSGDAALQAARAWSRAMPDSREANRYVLQILLALNRVADTAEPLKIELNLAKVMDRGAAISAIPATYAQISDKKLAASLVEQALADYLNDPAVSVAAWTTVGRMRLAAGDTSGALEAARRAQALEPSAPGPVQLALEMMGPKVPLAEPLVQHYLAGKPLPELRMAYVRVLLDAMRYAEAAQQLQLLTTQNPELADAWLVLGSLQAQEKQTAAADASLQRFVTLALALPPSDGRSRGLARAYMALAQVAETRKDYPAAEAWLQKIENPQDLLAAQSRRASLLAKQGKLAEGRALLQSLPARTPEEIRLKRAAEVQLLRDNKQYQAAYDLMAAALAQNPQDADLLYDQAMLAEKLDKLDEMERLLRQLIAAKPDYHHAYNALGYSLAERNMRLPEARELIRKALEFVPNDPFIADSLGWVEFRMGNRDEALRVLDDAFKAKPDAEIAAHLGEVLWVLGQRERATSVWKEGLQINSENETLQETLKRLRVKL</sequence>
<evidence type="ECO:0000313" key="5">
    <source>
        <dbReference type="EMBL" id="MDR7380348.1"/>
    </source>
</evidence>
<name>A0ABU2CG90_9BURK</name>
<dbReference type="Pfam" id="PF13432">
    <property type="entry name" value="TPR_16"/>
    <property type="match status" value="3"/>
</dbReference>
<protein>
    <submittedName>
        <fullName evidence="5">Tetratricopeptide (TPR) repeat protein</fullName>
    </submittedName>
</protein>
<dbReference type="SUPFAM" id="SSF48452">
    <property type="entry name" value="TPR-like"/>
    <property type="match status" value="2"/>
</dbReference>
<keyword evidence="6" id="KW-1185">Reference proteome</keyword>
<dbReference type="InterPro" id="IPR011990">
    <property type="entry name" value="TPR-like_helical_dom_sf"/>
</dbReference>
<evidence type="ECO:0000256" key="3">
    <source>
        <dbReference type="PROSITE-ProRule" id="PRU00339"/>
    </source>
</evidence>
<organism evidence="5 6">
    <name type="scientific">Rhodoferax ferrireducens</name>
    <dbReference type="NCBI Taxonomy" id="192843"/>
    <lineage>
        <taxon>Bacteria</taxon>
        <taxon>Pseudomonadati</taxon>
        <taxon>Pseudomonadota</taxon>
        <taxon>Betaproteobacteria</taxon>
        <taxon>Burkholderiales</taxon>
        <taxon>Comamonadaceae</taxon>
        <taxon>Rhodoferax</taxon>
    </lineage>
</organism>
<dbReference type="Gene3D" id="1.25.40.10">
    <property type="entry name" value="Tetratricopeptide repeat domain"/>
    <property type="match status" value="2"/>
</dbReference>
<dbReference type="Proteomes" id="UP001180487">
    <property type="component" value="Unassembled WGS sequence"/>
</dbReference>
<keyword evidence="2 3" id="KW-0802">TPR repeat</keyword>
<dbReference type="InterPro" id="IPR052346">
    <property type="entry name" value="O-mannosyl-transferase_TMTC"/>
</dbReference>
<gene>
    <name evidence="5" type="ORF">J2X19_005051</name>
</gene>
<dbReference type="PROSITE" id="PS50005">
    <property type="entry name" value="TPR"/>
    <property type="match status" value="1"/>
</dbReference>
<accession>A0ABU2CG90</accession>
<feature type="repeat" description="TPR" evidence="3">
    <location>
        <begin position="185"/>
        <end position="218"/>
    </location>
</feature>
<evidence type="ECO:0000256" key="1">
    <source>
        <dbReference type="ARBA" id="ARBA00022737"/>
    </source>
</evidence>